<dbReference type="AlphaFoldDB" id="A0A0A2G4Y0"/>
<feature type="domain" description="Phospholipid/glycerol acyltransferase" evidence="4">
    <location>
        <begin position="85"/>
        <end position="202"/>
    </location>
</feature>
<dbReference type="GO" id="GO:0003841">
    <property type="term" value="F:1-acylglycerol-3-phosphate O-acyltransferase activity"/>
    <property type="evidence" value="ECO:0007669"/>
    <property type="project" value="TreeGrafter"/>
</dbReference>
<reference evidence="5 6" key="1">
    <citation type="submission" date="2014-08" db="EMBL/GenBank/DDBJ databases">
        <title>Porphyromonas gingivicanis strain:COT-022_OH1391 Genome sequencing.</title>
        <authorList>
            <person name="Wallis C."/>
            <person name="Deusch O."/>
            <person name="O'Flynn C."/>
            <person name="Davis I."/>
            <person name="Jospin G."/>
            <person name="Darling A.E."/>
            <person name="Coil D.A."/>
            <person name="Alexiev A."/>
            <person name="Horsfall A."/>
            <person name="Kirkwood N."/>
            <person name="Harris S."/>
            <person name="Eisen J.A."/>
        </authorList>
    </citation>
    <scope>NUCLEOTIDE SEQUENCE [LARGE SCALE GENOMIC DNA]</scope>
    <source>
        <strain evidence="6">COT-022 OH1391</strain>
    </source>
</reference>
<dbReference type="EMBL" id="JQZW01000012">
    <property type="protein sequence ID" value="KGN97522.1"/>
    <property type="molecule type" value="Genomic_DNA"/>
</dbReference>
<sequence>MSNVGSHNEAQQINIGNIISSKWGKKLPRWVVRILERLIHQEEINYILDHYKDLQGVEFMSALVNYFNIHLEVIGKENLPDNPRALFISNHPLGGMDGICLTHILGSHYQSDIRYIVNDLLFNLQPFKEIFVPVNTLGRQSRSSLERLQKELSSPLPVVTFPAGVCSRHIDGKIQDLEWKKSFIRMSLEHQRDIVPLYFEGYNTRHFYNIERIRRKLGIKFNIGTALLPDEMFRSKGAHYKIHIGKPVPYTLLQTSSKSSKELALELRDKVYQLCK</sequence>
<name>A0A0A2G4Y0_9PORP</name>
<keyword evidence="6" id="KW-1185">Reference proteome</keyword>
<dbReference type="Proteomes" id="UP000030134">
    <property type="component" value="Unassembled WGS sequence"/>
</dbReference>
<gene>
    <name evidence="5" type="ORF">HQ36_06420</name>
</gene>
<evidence type="ECO:0000256" key="1">
    <source>
        <dbReference type="ARBA" id="ARBA00005189"/>
    </source>
</evidence>
<evidence type="ECO:0000259" key="4">
    <source>
        <dbReference type="SMART" id="SM00563"/>
    </source>
</evidence>
<dbReference type="PANTHER" id="PTHR10434:SF66">
    <property type="entry name" value="PHOSPHOLIPID_GLYCEROL ACYLTRANSFERASE DOMAIN-CONTAINING PROTEIN"/>
    <property type="match status" value="1"/>
</dbReference>
<dbReference type="STRING" id="266762.HQ36_06420"/>
<evidence type="ECO:0000256" key="3">
    <source>
        <dbReference type="ARBA" id="ARBA00023315"/>
    </source>
</evidence>
<comment type="caution">
    <text evidence="5">The sequence shown here is derived from an EMBL/GenBank/DDBJ whole genome shotgun (WGS) entry which is preliminary data.</text>
</comment>
<dbReference type="GO" id="GO:0006654">
    <property type="term" value="P:phosphatidic acid biosynthetic process"/>
    <property type="evidence" value="ECO:0007669"/>
    <property type="project" value="TreeGrafter"/>
</dbReference>
<dbReference type="Pfam" id="PF19576">
    <property type="entry name" value="Acyltransf_2"/>
    <property type="match status" value="1"/>
</dbReference>
<evidence type="ECO:0000313" key="5">
    <source>
        <dbReference type="EMBL" id="KGN97522.1"/>
    </source>
</evidence>
<dbReference type="InterPro" id="IPR045746">
    <property type="entry name" value="ACT14924-like_Acyltransf_dom"/>
</dbReference>
<dbReference type="eggNOG" id="COG0204">
    <property type="taxonomic scope" value="Bacteria"/>
</dbReference>
<protein>
    <submittedName>
        <fullName evidence="5">Glycerol acyltransferase</fullName>
    </submittedName>
</protein>
<organism evidence="5 6">
    <name type="scientific">Porphyromonas gingivicanis</name>
    <dbReference type="NCBI Taxonomy" id="266762"/>
    <lineage>
        <taxon>Bacteria</taxon>
        <taxon>Pseudomonadati</taxon>
        <taxon>Bacteroidota</taxon>
        <taxon>Bacteroidia</taxon>
        <taxon>Bacteroidales</taxon>
        <taxon>Porphyromonadaceae</taxon>
        <taxon>Porphyromonas</taxon>
    </lineage>
</organism>
<comment type="pathway">
    <text evidence="1">Lipid metabolism.</text>
</comment>
<evidence type="ECO:0000313" key="6">
    <source>
        <dbReference type="Proteomes" id="UP000030134"/>
    </source>
</evidence>
<dbReference type="RefSeq" id="WP_036884535.1">
    <property type="nucleotide sequence ID" value="NZ_JQZW01000012.1"/>
</dbReference>
<dbReference type="OrthoDB" id="1113830at2"/>
<accession>A0A0A2G4Y0</accession>
<evidence type="ECO:0000256" key="2">
    <source>
        <dbReference type="ARBA" id="ARBA00022679"/>
    </source>
</evidence>
<dbReference type="SMART" id="SM00563">
    <property type="entry name" value="PlsC"/>
    <property type="match status" value="1"/>
</dbReference>
<dbReference type="SUPFAM" id="SSF69593">
    <property type="entry name" value="Glycerol-3-phosphate (1)-acyltransferase"/>
    <property type="match status" value="1"/>
</dbReference>
<dbReference type="PANTHER" id="PTHR10434">
    <property type="entry name" value="1-ACYL-SN-GLYCEROL-3-PHOSPHATE ACYLTRANSFERASE"/>
    <property type="match status" value="1"/>
</dbReference>
<keyword evidence="2 5" id="KW-0808">Transferase</keyword>
<keyword evidence="3 5" id="KW-0012">Acyltransferase</keyword>
<proteinExistence type="predicted"/>
<dbReference type="InterPro" id="IPR002123">
    <property type="entry name" value="Plipid/glycerol_acylTrfase"/>
</dbReference>